<sequence>MPHALHRRSVLALLGTGICIPLRAGHASAAEGRATAFGFERAEGGALPLSAYSGRPILVVNTATACGYAGQLSGLQALWTRFEPRGLAVIGVPSADFGNQEPLDGAAIAEAARRNHGVAFPLATKTRVKMPGAHPFYAWAAGERPGETPRWNFHKYLITRDGTLANAFPSGVEPSDPRLVSAVAAALDKA</sequence>
<evidence type="ECO:0000313" key="5">
    <source>
        <dbReference type="EMBL" id="GJE07955.1"/>
    </source>
</evidence>
<keyword evidence="6" id="KW-1185">Reference proteome</keyword>
<evidence type="ECO:0000256" key="2">
    <source>
        <dbReference type="ARBA" id="ARBA00022559"/>
    </source>
</evidence>
<dbReference type="RefSeq" id="WP_238277379.1">
    <property type="nucleotide sequence ID" value="NZ_BPQR01000057.1"/>
</dbReference>
<dbReference type="EMBL" id="BPQR01000057">
    <property type="protein sequence ID" value="GJE07955.1"/>
    <property type="molecule type" value="Genomic_DNA"/>
</dbReference>
<protein>
    <recommendedName>
        <fullName evidence="4">Glutathione peroxidase</fullName>
    </recommendedName>
</protein>
<name>A0ABQ4T155_9HYPH</name>
<dbReference type="InterPro" id="IPR029759">
    <property type="entry name" value="GPX_AS"/>
</dbReference>
<dbReference type="PIRSF" id="PIRSF000303">
    <property type="entry name" value="Glutathion_perox"/>
    <property type="match status" value="1"/>
</dbReference>
<accession>A0ABQ4T155</accession>
<dbReference type="InterPro" id="IPR036249">
    <property type="entry name" value="Thioredoxin-like_sf"/>
</dbReference>
<dbReference type="PANTHER" id="PTHR11592">
    <property type="entry name" value="GLUTATHIONE PEROXIDASE"/>
    <property type="match status" value="1"/>
</dbReference>
<evidence type="ECO:0000256" key="3">
    <source>
        <dbReference type="ARBA" id="ARBA00023002"/>
    </source>
</evidence>
<comment type="caution">
    <text evidence="5">The sequence shown here is derived from an EMBL/GenBank/DDBJ whole genome shotgun (WGS) entry which is preliminary data.</text>
</comment>
<gene>
    <name evidence="5" type="primary">gpx1</name>
    <name evidence="5" type="ORF">AOPFMNJM_3287</name>
</gene>
<reference evidence="5" key="2">
    <citation type="submission" date="2021-08" db="EMBL/GenBank/DDBJ databases">
        <authorList>
            <person name="Tani A."/>
            <person name="Ola A."/>
            <person name="Ogura Y."/>
            <person name="Katsura K."/>
            <person name="Hayashi T."/>
        </authorList>
    </citation>
    <scope>NUCLEOTIDE SEQUENCE</scope>
    <source>
        <strain evidence="5">LMG 23639</strain>
    </source>
</reference>
<dbReference type="Pfam" id="PF00255">
    <property type="entry name" value="GSHPx"/>
    <property type="match status" value="1"/>
</dbReference>
<proteinExistence type="inferred from homology"/>
<organism evidence="5 6">
    <name type="scientific">Methylobacterium jeotgali</name>
    <dbReference type="NCBI Taxonomy" id="381630"/>
    <lineage>
        <taxon>Bacteria</taxon>
        <taxon>Pseudomonadati</taxon>
        <taxon>Pseudomonadota</taxon>
        <taxon>Alphaproteobacteria</taxon>
        <taxon>Hyphomicrobiales</taxon>
        <taxon>Methylobacteriaceae</taxon>
        <taxon>Methylobacterium</taxon>
    </lineage>
</organism>
<dbReference type="InterPro" id="IPR000889">
    <property type="entry name" value="Glutathione_peroxidase"/>
</dbReference>
<dbReference type="Proteomes" id="UP001055102">
    <property type="component" value="Unassembled WGS sequence"/>
</dbReference>
<dbReference type="PRINTS" id="PR01011">
    <property type="entry name" value="GLUTPROXDASE"/>
</dbReference>
<dbReference type="PROSITE" id="PS00460">
    <property type="entry name" value="GLUTATHIONE_PEROXID_1"/>
    <property type="match status" value="1"/>
</dbReference>
<evidence type="ECO:0000313" key="6">
    <source>
        <dbReference type="Proteomes" id="UP001055102"/>
    </source>
</evidence>
<reference evidence="5" key="1">
    <citation type="journal article" date="2021" name="Front. Microbiol.">
        <title>Comprehensive Comparative Genomics and Phenotyping of Methylobacterium Species.</title>
        <authorList>
            <person name="Alessa O."/>
            <person name="Ogura Y."/>
            <person name="Fujitani Y."/>
            <person name="Takami H."/>
            <person name="Hayashi T."/>
            <person name="Sahin N."/>
            <person name="Tani A."/>
        </authorList>
    </citation>
    <scope>NUCLEOTIDE SEQUENCE</scope>
    <source>
        <strain evidence="5">LMG 23639</strain>
    </source>
</reference>
<evidence type="ECO:0000256" key="4">
    <source>
        <dbReference type="RuleBase" id="RU000499"/>
    </source>
</evidence>
<dbReference type="PROSITE" id="PS51355">
    <property type="entry name" value="GLUTATHIONE_PEROXID_3"/>
    <property type="match status" value="1"/>
</dbReference>
<keyword evidence="3 4" id="KW-0560">Oxidoreductase</keyword>
<keyword evidence="2 4" id="KW-0575">Peroxidase</keyword>
<dbReference type="CDD" id="cd00340">
    <property type="entry name" value="GSH_Peroxidase"/>
    <property type="match status" value="1"/>
</dbReference>
<evidence type="ECO:0000256" key="1">
    <source>
        <dbReference type="ARBA" id="ARBA00006926"/>
    </source>
</evidence>
<dbReference type="SUPFAM" id="SSF52833">
    <property type="entry name" value="Thioredoxin-like"/>
    <property type="match status" value="1"/>
</dbReference>
<dbReference type="Gene3D" id="3.40.30.10">
    <property type="entry name" value="Glutaredoxin"/>
    <property type="match status" value="1"/>
</dbReference>
<dbReference type="PANTHER" id="PTHR11592:SF78">
    <property type="entry name" value="GLUTATHIONE PEROXIDASE"/>
    <property type="match status" value="1"/>
</dbReference>
<comment type="similarity">
    <text evidence="1 4">Belongs to the glutathione peroxidase family.</text>
</comment>